<dbReference type="EMBL" id="CABPRJ010000986">
    <property type="protein sequence ID" value="VVC34204.1"/>
    <property type="molecule type" value="Genomic_DNA"/>
</dbReference>
<evidence type="ECO:0000313" key="1">
    <source>
        <dbReference type="EMBL" id="VVC34204.1"/>
    </source>
</evidence>
<name>A0A5E4MUW0_9HEMI</name>
<gene>
    <name evidence="1" type="ORF">CINCED_3A019627</name>
</gene>
<accession>A0A5E4MUW0</accession>
<proteinExistence type="predicted"/>
<organism evidence="1 2">
    <name type="scientific">Cinara cedri</name>
    <dbReference type="NCBI Taxonomy" id="506608"/>
    <lineage>
        <taxon>Eukaryota</taxon>
        <taxon>Metazoa</taxon>
        <taxon>Ecdysozoa</taxon>
        <taxon>Arthropoda</taxon>
        <taxon>Hexapoda</taxon>
        <taxon>Insecta</taxon>
        <taxon>Pterygota</taxon>
        <taxon>Neoptera</taxon>
        <taxon>Paraneoptera</taxon>
        <taxon>Hemiptera</taxon>
        <taxon>Sternorrhyncha</taxon>
        <taxon>Aphidomorpha</taxon>
        <taxon>Aphidoidea</taxon>
        <taxon>Aphididae</taxon>
        <taxon>Lachninae</taxon>
        <taxon>Cinara</taxon>
    </lineage>
</organism>
<sequence length="133" mass="15304">MTINYYCIHKPHEQSKTSFDAPKIESERIKLEERLGMTLKKTHRVFLKHFKDTDVISKWKSGKGIKKYSALMISPNFNKATLETTLITSPELKRRKLDLVKYIEVMTLAVSSYEGPGNPGHLVIKLKRVTILS</sequence>
<dbReference type="OrthoDB" id="10475306at2759"/>
<dbReference type="AlphaFoldDB" id="A0A5E4MUW0"/>
<protein>
    <submittedName>
        <fullName evidence="1">Uncharacterized protein</fullName>
    </submittedName>
</protein>
<evidence type="ECO:0000313" key="2">
    <source>
        <dbReference type="Proteomes" id="UP000325440"/>
    </source>
</evidence>
<reference evidence="1 2" key="1">
    <citation type="submission" date="2019-08" db="EMBL/GenBank/DDBJ databases">
        <authorList>
            <person name="Alioto T."/>
            <person name="Alioto T."/>
            <person name="Gomez Garrido J."/>
        </authorList>
    </citation>
    <scope>NUCLEOTIDE SEQUENCE [LARGE SCALE GENOMIC DNA]</scope>
</reference>
<keyword evidence="2" id="KW-1185">Reference proteome</keyword>
<dbReference type="Proteomes" id="UP000325440">
    <property type="component" value="Unassembled WGS sequence"/>
</dbReference>